<keyword evidence="5" id="KW-0255">Endonuclease</keyword>
<dbReference type="SUPFAM" id="SSF56672">
    <property type="entry name" value="DNA/RNA polymerases"/>
    <property type="match status" value="1"/>
</dbReference>
<keyword evidence="7" id="KW-0695">RNA-directed DNA polymerase</keyword>
<dbReference type="GO" id="GO:0003676">
    <property type="term" value="F:nucleic acid binding"/>
    <property type="evidence" value="ECO:0007669"/>
    <property type="project" value="InterPro"/>
</dbReference>
<dbReference type="InterPro" id="IPR041588">
    <property type="entry name" value="Integrase_H2C2"/>
</dbReference>
<feature type="domain" description="Reverse transcriptase" evidence="8">
    <location>
        <begin position="1"/>
        <end position="194"/>
    </location>
</feature>
<evidence type="ECO:0000313" key="10">
    <source>
        <dbReference type="EMBL" id="CAN71144.1"/>
    </source>
</evidence>
<dbReference type="PROSITE" id="PS50994">
    <property type="entry name" value="INTEGRASE"/>
    <property type="match status" value="1"/>
</dbReference>
<dbReference type="Pfam" id="PF17919">
    <property type="entry name" value="RT_RNaseH_2"/>
    <property type="match status" value="1"/>
</dbReference>
<sequence length="921" mass="104812">MKGIHPSITSHKLNVLPTARPIRQKIIWNEIDKLLEARFIREVDYMDWLANVVVVPKKEGKWRVCVDYTNLNNAWMLSFLDAFSGYHQIPMSPADEEKTAFITPHGLYCYKVMPFGLKNAGATYQRLMTKIFKPLVGRTVEVYIDDIVVKIKTREEHVLHLQEVFRLLRKYGMKLNPSKCAFGVSAGKFLRFMVSQRGIEVSPDQVKAVIDTPPPKNKNELQRLTSKLVALGRFITRFTDELRPFFLAIRKAGANGWTDSCQNAFQRIKHCLMQPPILSSSITGEKLYMYLVVSEWAISAVLFRCPSPKEQKPIYYVSRALADVETRYSKMELTALALRSAAQKLRPYFQAHPVVVLTDQPLRNILHKPDLIERMLQWAIELSEFGIEFQPRLSMKGQVMADFVGLLLQSPTGEHLEQSIRLGFPASNNEAEYEAILSGLDLALALSVSKLRKEYEAKDERMARYLAKVRDTLQQFSEWTIEKIIRTENGRADALAGIVASLPIKEAILLPIHVQTNPSIAEAPTCNNIEAKQADSREWTNDIIGYLQTGTLLEDPKQAHKIRVQAACFILIGGHLYKRSFTGPYLRCLNHSEALYVLAELHEGVCGNHSGGRSLAHRAHSQGYYWPTMKKNAAAYVKKCDKCQRHAPIPHIPSETLKPISSLWPFAQWGMDIVGPLPAAPVQKKFLLVATDYFSKWVEAEAYCEGLIWPRHQANIKDKDVTKFVWKNIICRFGIPQTIIADNGPQFDSIAFRNFCSELNIRNSYSTPRYPQSNGQAEATNKTLINALKKRLEQAKGKWVEELPGTKAGTQDDANEELGRNLDWADEVRETASIRMADYQQRASAHYNRKAKPRRFKNGTLVLRKVFENTAEIGARKFQANWEGPYIVSKSSESGAYHLQKLDGTLLLRPWNVSNLKQYYQ</sequence>
<dbReference type="SUPFAM" id="SSF53098">
    <property type="entry name" value="Ribonuclease H-like"/>
    <property type="match status" value="2"/>
</dbReference>
<evidence type="ECO:0000256" key="5">
    <source>
        <dbReference type="ARBA" id="ARBA00022759"/>
    </source>
</evidence>
<dbReference type="GO" id="GO:0003964">
    <property type="term" value="F:RNA-directed DNA polymerase activity"/>
    <property type="evidence" value="ECO:0007669"/>
    <property type="project" value="UniProtKB-KW"/>
</dbReference>
<evidence type="ECO:0000259" key="8">
    <source>
        <dbReference type="PROSITE" id="PS50878"/>
    </source>
</evidence>
<accession>A5ADH9</accession>
<dbReference type="PANTHER" id="PTHR48475">
    <property type="entry name" value="RIBONUCLEASE H"/>
    <property type="match status" value="1"/>
</dbReference>
<dbReference type="GO" id="GO:0004519">
    <property type="term" value="F:endonuclease activity"/>
    <property type="evidence" value="ECO:0007669"/>
    <property type="project" value="UniProtKB-KW"/>
</dbReference>
<dbReference type="EMBL" id="AM423797">
    <property type="protein sequence ID" value="CAN71144.1"/>
    <property type="molecule type" value="Genomic_DNA"/>
</dbReference>
<dbReference type="Gene3D" id="3.30.70.270">
    <property type="match status" value="2"/>
</dbReference>
<proteinExistence type="predicted"/>
<dbReference type="InterPro" id="IPR043128">
    <property type="entry name" value="Rev_trsase/Diguanyl_cyclase"/>
</dbReference>
<dbReference type="InterPro" id="IPR001584">
    <property type="entry name" value="Integrase_cat-core"/>
</dbReference>
<evidence type="ECO:0000256" key="3">
    <source>
        <dbReference type="ARBA" id="ARBA00022695"/>
    </source>
</evidence>
<dbReference type="InterPro" id="IPR000477">
    <property type="entry name" value="RT_dom"/>
</dbReference>
<dbReference type="GO" id="GO:0008233">
    <property type="term" value="F:peptidase activity"/>
    <property type="evidence" value="ECO:0007669"/>
    <property type="project" value="UniProtKB-KW"/>
</dbReference>
<name>A5ADH9_VITVI</name>
<gene>
    <name evidence="10" type="ORF">VITISV_010239</name>
</gene>
<dbReference type="InterPro" id="IPR041577">
    <property type="entry name" value="RT_RNaseH_2"/>
</dbReference>
<dbReference type="InterPro" id="IPR036397">
    <property type="entry name" value="RNaseH_sf"/>
</dbReference>
<dbReference type="CDD" id="cd09279">
    <property type="entry name" value="RNase_HI_like"/>
    <property type="match status" value="1"/>
</dbReference>
<keyword evidence="2" id="KW-0808">Transferase</keyword>
<dbReference type="AlphaFoldDB" id="A5ADH9"/>
<organism evidence="10">
    <name type="scientific">Vitis vinifera</name>
    <name type="common">Grape</name>
    <dbReference type="NCBI Taxonomy" id="29760"/>
    <lineage>
        <taxon>Eukaryota</taxon>
        <taxon>Viridiplantae</taxon>
        <taxon>Streptophyta</taxon>
        <taxon>Embryophyta</taxon>
        <taxon>Tracheophyta</taxon>
        <taxon>Spermatophyta</taxon>
        <taxon>Magnoliopsida</taxon>
        <taxon>eudicotyledons</taxon>
        <taxon>Gunneridae</taxon>
        <taxon>Pentapetalae</taxon>
        <taxon>rosids</taxon>
        <taxon>Vitales</taxon>
        <taxon>Vitaceae</taxon>
        <taxon>Viteae</taxon>
        <taxon>Vitis</taxon>
    </lineage>
</organism>
<dbReference type="Gene3D" id="1.10.340.70">
    <property type="match status" value="1"/>
</dbReference>
<keyword evidence="1" id="KW-0645">Protease</keyword>
<dbReference type="CDD" id="cd01647">
    <property type="entry name" value="RT_LTR"/>
    <property type="match status" value="1"/>
</dbReference>
<dbReference type="Pfam" id="PF00078">
    <property type="entry name" value="RVT_1"/>
    <property type="match status" value="1"/>
</dbReference>
<protein>
    <submittedName>
        <fullName evidence="10">Uncharacterized protein</fullName>
    </submittedName>
</protein>
<evidence type="ECO:0000256" key="7">
    <source>
        <dbReference type="ARBA" id="ARBA00022918"/>
    </source>
</evidence>
<reference evidence="10" key="1">
    <citation type="journal article" date="2007" name="PLoS ONE">
        <title>The first genome sequence of an elite grapevine cultivar (Pinot noir Vitis vinifera L.): coping with a highly heterozygous genome.</title>
        <authorList>
            <person name="Velasco R."/>
            <person name="Zharkikh A."/>
            <person name="Troggio M."/>
            <person name="Cartwright D.A."/>
            <person name="Cestaro A."/>
            <person name="Pruss D."/>
            <person name="Pindo M."/>
            <person name="FitzGerald L.M."/>
            <person name="Vezzulli S."/>
            <person name="Reid J."/>
            <person name="Malacarne G."/>
            <person name="Iliev D."/>
            <person name="Coppola G."/>
            <person name="Wardell B."/>
            <person name="Micheletti D."/>
            <person name="Macalma T."/>
            <person name="Facci M."/>
            <person name="Mitchell J.T."/>
            <person name="Perazzolli M."/>
            <person name="Eldredge G."/>
            <person name="Gatto P."/>
            <person name="Oyzerski R."/>
            <person name="Moretto M."/>
            <person name="Gutin N."/>
            <person name="Stefanini M."/>
            <person name="Chen Y."/>
            <person name="Segala C."/>
            <person name="Davenport C."/>
            <person name="Dematte L."/>
            <person name="Mraz A."/>
            <person name="Battilana J."/>
            <person name="Stormo K."/>
            <person name="Costa F."/>
            <person name="Tao Q."/>
            <person name="Si-Ammour A."/>
            <person name="Harkins T."/>
            <person name="Lackey A."/>
            <person name="Perbost C."/>
            <person name="Taillon B."/>
            <person name="Stella A."/>
            <person name="Solovyev V."/>
            <person name="Fawcett J.A."/>
            <person name="Sterck L."/>
            <person name="Vandepoele K."/>
            <person name="Grando S.M."/>
            <person name="Toppo S."/>
            <person name="Moser C."/>
            <person name="Lanchbury J."/>
            <person name="Bogden R."/>
            <person name="Skolnick M."/>
            <person name="Sgaramella V."/>
            <person name="Bhatnagar S.K."/>
            <person name="Fontana P."/>
            <person name="Gutin A."/>
            <person name="Van de Peer Y."/>
            <person name="Salamini F."/>
            <person name="Viola R."/>
        </authorList>
    </citation>
    <scope>NUCLEOTIDE SEQUENCE</scope>
</reference>
<dbReference type="Gene3D" id="3.10.10.10">
    <property type="entry name" value="HIV Type 1 Reverse Transcriptase, subunit A, domain 1"/>
    <property type="match status" value="2"/>
</dbReference>
<dbReference type="FunFam" id="3.10.10.10:FF:000007">
    <property type="entry name" value="Retrovirus-related Pol polyprotein from transposon 17.6-like Protein"/>
    <property type="match status" value="1"/>
</dbReference>
<dbReference type="Pfam" id="PF00665">
    <property type="entry name" value="rve"/>
    <property type="match status" value="1"/>
</dbReference>
<evidence type="ECO:0000256" key="2">
    <source>
        <dbReference type="ARBA" id="ARBA00022679"/>
    </source>
</evidence>
<dbReference type="PROSITE" id="PS50878">
    <property type="entry name" value="RT_POL"/>
    <property type="match status" value="1"/>
</dbReference>
<keyword evidence="3" id="KW-0548">Nucleotidyltransferase</keyword>
<dbReference type="Pfam" id="PF17921">
    <property type="entry name" value="Integrase_H2C2"/>
    <property type="match status" value="1"/>
</dbReference>
<dbReference type="GO" id="GO:0006508">
    <property type="term" value="P:proteolysis"/>
    <property type="evidence" value="ECO:0007669"/>
    <property type="project" value="UniProtKB-KW"/>
</dbReference>
<feature type="domain" description="Integrase catalytic" evidence="9">
    <location>
        <begin position="661"/>
        <end position="861"/>
    </location>
</feature>
<evidence type="ECO:0000259" key="9">
    <source>
        <dbReference type="PROSITE" id="PS50994"/>
    </source>
</evidence>
<dbReference type="InterPro" id="IPR043502">
    <property type="entry name" value="DNA/RNA_pol_sf"/>
</dbReference>
<evidence type="ECO:0000256" key="1">
    <source>
        <dbReference type="ARBA" id="ARBA00022670"/>
    </source>
</evidence>
<keyword evidence="6" id="KW-0378">Hydrolase</keyword>
<evidence type="ECO:0000256" key="6">
    <source>
        <dbReference type="ARBA" id="ARBA00022801"/>
    </source>
</evidence>
<dbReference type="Gene3D" id="3.30.420.10">
    <property type="entry name" value="Ribonuclease H-like superfamily/Ribonuclease H"/>
    <property type="match status" value="2"/>
</dbReference>
<evidence type="ECO:0000256" key="4">
    <source>
        <dbReference type="ARBA" id="ARBA00022722"/>
    </source>
</evidence>
<dbReference type="GO" id="GO:0015074">
    <property type="term" value="P:DNA integration"/>
    <property type="evidence" value="ECO:0007669"/>
    <property type="project" value="InterPro"/>
</dbReference>
<dbReference type="PANTHER" id="PTHR48475:SF2">
    <property type="entry name" value="RIBONUCLEASE H"/>
    <property type="match status" value="1"/>
</dbReference>
<dbReference type="InterPro" id="IPR012337">
    <property type="entry name" value="RNaseH-like_sf"/>
</dbReference>
<keyword evidence="4" id="KW-0540">Nuclease</keyword>